<reference evidence="1 2" key="1">
    <citation type="submission" date="2016-11" db="EMBL/GenBank/DDBJ databases">
        <authorList>
            <person name="Jaros S."/>
            <person name="Januszkiewicz K."/>
            <person name="Wedrychowicz H."/>
        </authorList>
    </citation>
    <scope>NUCLEOTIDE SEQUENCE [LARGE SCALE GENOMIC DNA]</scope>
    <source>
        <strain evidence="1 2">DSM 29431</strain>
    </source>
</reference>
<proteinExistence type="predicted"/>
<accession>A0A1M5P642</accession>
<evidence type="ECO:0000313" key="1">
    <source>
        <dbReference type="EMBL" id="SHG97228.1"/>
    </source>
</evidence>
<dbReference type="AlphaFoldDB" id="A0A1M5P642"/>
<evidence type="ECO:0000313" key="2">
    <source>
        <dbReference type="Proteomes" id="UP000184221"/>
    </source>
</evidence>
<dbReference type="EMBL" id="FQXC01000001">
    <property type="protein sequence ID" value="SHG97228.1"/>
    <property type="molecule type" value="Genomic_DNA"/>
</dbReference>
<name>A0A1M5P642_9RHOB</name>
<organism evidence="1 2">
    <name type="scientific">Marivita hallyeonensis</name>
    <dbReference type="NCBI Taxonomy" id="996342"/>
    <lineage>
        <taxon>Bacteria</taxon>
        <taxon>Pseudomonadati</taxon>
        <taxon>Pseudomonadota</taxon>
        <taxon>Alphaproteobacteria</taxon>
        <taxon>Rhodobacterales</taxon>
        <taxon>Roseobacteraceae</taxon>
        <taxon>Marivita</taxon>
    </lineage>
</organism>
<keyword evidence="2" id="KW-1185">Reference proteome</keyword>
<protein>
    <submittedName>
        <fullName evidence="1">Uncharacterized protein</fullName>
    </submittedName>
</protein>
<dbReference type="Proteomes" id="UP000184221">
    <property type="component" value="Unassembled WGS sequence"/>
</dbReference>
<sequence length="160" mass="18018">MGNRARVSEILRRCHLYRPGFGTTIPFMKQTLLSAAALAAIACAGWAAEPMSGAEFESYVTGKTLYFGQNGQAYGVEEYFDDRRVRWSFLDGECKDGVWYEDQGMICFVYEDNPNPQCWSFFRDSGGLRAIFENDPNATTLYEARQSDEPMMCLGPEIGV</sequence>
<gene>
    <name evidence="1" type="ORF">SAMN05443551_1170</name>
</gene>
<dbReference type="STRING" id="996342.SAMN05443551_1170"/>